<evidence type="ECO:0000313" key="2">
    <source>
        <dbReference type="EMBL" id="RIA75491.1"/>
    </source>
</evidence>
<gene>
    <name evidence="2" type="ORF">EI71_01456</name>
</gene>
<dbReference type="Proteomes" id="UP000266506">
    <property type="component" value="Unassembled WGS sequence"/>
</dbReference>
<dbReference type="EMBL" id="QXEV01000018">
    <property type="protein sequence ID" value="RIA75491.1"/>
    <property type="molecule type" value="Genomic_DNA"/>
</dbReference>
<name>A0A397RYL7_9MOLU</name>
<keyword evidence="3" id="KW-1185">Reference proteome</keyword>
<sequence length="309" mass="36040">MKKRIIYLAALPIFAIGLASCSGTNYMSHDFDIVIPEKDSKATNEYNLENSEEQEQALNGSKNVYLQAQDYLYSKYKSVIITHKGSIYVADILEEGWDVKRIWDFEKNSIYAYDYSYNMENGEVSSYSRVESKIFVSEENTFTVGTEITLNNFSFGENNSKASGFVKIVTTHKENIEAHKKTQVNPYFSYGNRTSGTLYANDEFTYMYYEHSSNKINEIAIGENGLLTYMYVEYNYMSSKEKDTNKNKIEYLENSILDDKYDTNNYIQYDEREVFGSYYSSWSFKDDLYDLSIMLSNSELFRSWFTITE</sequence>
<dbReference type="RefSeq" id="WP_119016579.1">
    <property type="nucleotide sequence ID" value="NZ_QXEV01000018.1"/>
</dbReference>
<protein>
    <submittedName>
        <fullName evidence="2">Uncharacterized protein</fullName>
    </submittedName>
</protein>
<dbReference type="PROSITE" id="PS51257">
    <property type="entry name" value="PROKAR_LIPOPROTEIN"/>
    <property type="match status" value="1"/>
</dbReference>
<evidence type="ECO:0000256" key="1">
    <source>
        <dbReference type="SAM" id="SignalP"/>
    </source>
</evidence>
<comment type="caution">
    <text evidence="2">The sequence shown here is derived from an EMBL/GenBank/DDBJ whole genome shotgun (WGS) entry which is preliminary data.</text>
</comment>
<dbReference type="InParanoid" id="A0A397RYL7"/>
<evidence type="ECO:0000313" key="3">
    <source>
        <dbReference type="Proteomes" id="UP000266506"/>
    </source>
</evidence>
<feature type="chain" id="PRO_5017223503" evidence="1">
    <location>
        <begin position="22"/>
        <end position="309"/>
    </location>
</feature>
<feature type="signal peptide" evidence="1">
    <location>
        <begin position="1"/>
        <end position="21"/>
    </location>
</feature>
<keyword evidence="1" id="KW-0732">Signal</keyword>
<proteinExistence type="predicted"/>
<dbReference type="AlphaFoldDB" id="A0A397RYL7"/>
<organism evidence="2 3">
    <name type="scientific">Anaeroplasma bactoclasticum</name>
    <dbReference type="NCBI Taxonomy" id="2088"/>
    <lineage>
        <taxon>Bacteria</taxon>
        <taxon>Bacillati</taxon>
        <taxon>Mycoplasmatota</taxon>
        <taxon>Mollicutes</taxon>
        <taxon>Anaeroplasmatales</taxon>
        <taxon>Anaeroplasmataceae</taxon>
        <taxon>Anaeroplasma</taxon>
    </lineage>
</organism>
<reference evidence="2 3" key="1">
    <citation type="submission" date="2018-08" db="EMBL/GenBank/DDBJ databases">
        <title>Genomic Encyclopedia of Archaeal and Bacterial Type Strains, Phase II (KMG-II): from individual species to whole genera.</title>
        <authorList>
            <person name="Goeker M."/>
        </authorList>
    </citation>
    <scope>NUCLEOTIDE SEQUENCE [LARGE SCALE GENOMIC DNA]</scope>
    <source>
        <strain evidence="2 3">ATCC 27112</strain>
    </source>
</reference>
<accession>A0A397RYL7</accession>